<feature type="domain" description="PARG catalytic Macro" evidence="1">
    <location>
        <begin position="208"/>
        <end position="354"/>
    </location>
</feature>
<dbReference type="GO" id="GO:0005737">
    <property type="term" value="C:cytoplasm"/>
    <property type="evidence" value="ECO:0007669"/>
    <property type="project" value="TreeGrafter"/>
</dbReference>
<dbReference type="GO" id="GO:0006282">
    <property type="term" value="P:regulation of DNA repair"/>
    <property type="evidence" value="ECO:0007669"/>
    <property type="project" value="InterPro"/>
</dbReference>
<dbReference type="PANTHER" id="PTHR12837:SF0">
    <property type="entry name" value="POLY(ADP-RIBOSE) GLYCOHYDROLASE"/>
    <property type="match status" value="1"/>
</dbReference>
<dbReference type="GO" id="GO:0005634">
    <property type="term" value="C:nucleus"/>
    <property type="evidence" value="ECO:0007669"/>
    <property type="project" value="TreeGrafter"/>
</dbReference>
<dbReference type="OrthoDB" id="1937899at2759"/>
<dbReference type="GO" id="GO:1990966">
    <property type="term" value="P:ATP generation from poly-ADP-D-ribose"/>
    <property type="evidence" value="ECO:0007669"/>
    <property type="project" value="TreeGrafter"/>
</dbReference>
<dbReference type="Pfam" id="PF05028">
    <property type="entry name" value="PARG_cat_C"/>
    <property type="match status" value="1"/>
</dbReference>
<sequence>MAASYILPSHPLLVSPDPLGVTDSDNPTVWEVITATIHSFRPESTLWQLPQLIQDLAYSVHGKGNIDTSFLRHFLASNYPDPLEDTSKKILIEILDHALALPAVFPEHDMAYLGRSNPGHSLPQKAILGDAHFYVGIRSRNPYRRHPVIYHHIDAQSLQLESGHDSWQNCDAVLFDSLIIEPTSATSVRFPHETLKCMLVASNRSPGFGSSCTQEELITGACPALLPLGALLVSPPVPDDAVLLAQRVTPLTSWRGRGRDAQVTGNLDAWDEYTFLLLDALELDVEDLQFPLLDLVAGSLLRELRKALTGFRALRAHDITHIASPLWGAGAFGGDPIVKSIILAMAGARAGVKVWLSVDEAQTVGRQSSGANEAVNPKVLEVLTALKRNCVRMTVGQAWAGLMTEEARGCLNGADLAHFLSRMS</sequence>
<dbReference type="AlphaFoldDB" id="A0A9P3PJ85"/>
<name>A0A9P3PJ85_LYOSH</name>
<protein>
    <recommendedName>
        <fullName evidence="1">PARG catalytic Macro domain-containing protein</fullName>
    </recommendedName>
</protein>
<evidence type="ECO:0000259" key="1">
    <source>
        <dbReference type="Pfam" id="PF05028"/>
    </source>
</evidence>
<reference evidence="2" key="1">
    <citation type="submission" date="2022-07" db="EMBL/GenBank/DDBJ databases">
        <title>The genome of Lyophyllum shimeji provides insight into the initial evolution of ectomycorrhizal fungal genome.</title>
        <authorList>
            <person name="Kobayashi Y."/>
            <person name="Shibata T."/>
            <person name="Hirakawa H."/>
            <person name="Shigenobu S."/>
            <person name="Nishiyama T."/>
            <person name="Yamada A."/>
            <person name="Hasebe M."/>
            <person name="Kawaguchi M."/>
        </authorList>
    </citation>
    <scope>NUCLEOTIDE SEQUENCE</scope>
    <source>
        <strain evidence="2">AT787</strain>
    </source>
</reference>
<dbReference type="PANTHER" id="PTHR12837">
    <property type="entry name" value="POLY ADP-RIBOSE GLYCOHYDROLASE"/>
    <property type="match status" value="1"/>
</dbReference>
<dbReference type="GO" id="GO:0009225">
    <property type="term" value="P:nucleotide-sugar metabolic process"/>
    <property type="evidence" value="ECO:0007669"/>
    <property type="project" value="TreeGrafter"/>
</dbReference>
<gene>
    <name evidence="2" type="ORF">LshimejAT787_0307410</name>
</gene>
<dbReference type="GO" id="GO:0005975">
    <property type="term" value="P:carbohydrate metabolic process"/>
    <property type="evidence" value="ECO:0007669"/>
    <property type="project" value="InterPro"/>
</dbReference>
<keyword evidence="3" id="KW-1185">Reference proteome</keyword>
<evidence type="ECO:0000313" key="2">
    <source>
        <dbReference type="EMBL" id="GLB36453.1"/>
    </source>
</evidence>
<dbReference type="InterPro" id="IPR007724">
    <property type="entry name" value="Poly_GlycHdrlase"/>
</dbReference>
<comment type="caution">
    <text evidence="2">The sequence shown here is derived from an EMBL/GenBank/DDBJ whole genome shotgun (WGS) entry which is preliminary data.</text>
</comment>
<accession>A0A9P3PJ85</accession>
<dbReference type="EMBL" id="BRPK01000003">
    <property type="protein sequence ID" value="GLB36453.1"/>
    <property type="molecule type" value="Genomic_DNA"/>
</dbReference>
<dbReference type="GO" id="GO:0004649">
    <property type="term" value="F:poly(ADP-ribose) glycohydrolase activity"/>
    <property type="evidence" value="ECO:0007669"/>
    <property type="project" value="InterPro"/>
</dbReference>
<evidence type="ECO:0000313" key="3">
    <source>
        <dbReference type="Proteomes" id="UP001063166"/>
    </source>
</evidence>
<dbReference type="Proteomes" id="UP001063166">
    <property type="component" value="Unassembled WGS sequence"/>
</dbReference>
<organism evidence="2 3">
    <name type="scientific">Lyophyllum shimeji</name>
    <name type="common">Hon-shimeji</name>
    <name type="synonym">Tricholoma shimeji</name>
    <dbReference type="NCBI Taxonomy" id="47721"/>
    <lineage>
        <taxon>Eukaryota</taxon>
        <taxon>Fungi</taxon>
        <taxon>Dikarya</taxon>
        <taxon>Basidiomycota</taxon>
        <taxon>Agaricomycotina</taxon>
        <taxon>Agaricomycetes</taxon>
        <taxon>Agaricomycetidae</taxon>
        <taxon>Agaricales</taxon>
        <taxon>Tricholomatineae</taxon>
        <taxon>Lyophyllaceae</taxon>
        <taxon>Lyophyllum</taxon>
    </lineage>
</organism>
<proteinExistence type="predicted"/>
<dbReference type="InterPro" id="IPR046372">
    <property type="entry name" value="PARG_cat_C"/>
</dbReference>